<dbReference type="SMART" id="SM00487">
    <property type="entry name" value="DEXDc"/>
    <property type="match status" value="1"/>
</dbReference>
<feature type="domain" description="Helicase C-terminal" evidence="6">
    <location>
        <begin position="359"/>
        <end position="503"/>
    </location>
</feature>
<dbReference type="EMBL" id="JAEQND010000014">
    <property type="protein sequence ID" value="MBL0427960.1"/>
    <property type="molecule type" value="Genomic_DNA"/>
</dbReference>
<dbReference type="NCBIfam" id="NF041063">
    <property type="entry name" value="DpdF"/>
    <property type="match status" value="1"/>
</dbReference>
<dbReference type="SUPFAM" id="SSF52540">
    <property type="entry name" value="P-loop containing nucleoside triphosphate hydrolases"/>
    <property type="match status" value="1"/>
</dbReference>
<evidence type="ECO:0000313" key="8">
    <source>
        <dbReference type="Proteomes" id="UP000622707"/>
    </source>
</evidence>
<protein>
    <submittedName>
        <fullName evidence="7">ATP-dependent DNA helicase RecQ</fullName>
    </submittedName>
</protein>
<organism evidence="7 8">
    <name type="scientific">Ramlibacter alkalitolerans</name>
    <dbReference type="NCBI Taxonomy" id="2039631"/>
    <lineage>
        <taxon>Bacteria</taxon>
        <taxon>Pseudomonadati</taxon>
        <taxon>Pseudomonadota</taxon>
        <taxon>Betaproteobacteria</taxon>
        <taxon>Burkholderiales</taxon>
        <taxon>Comamonadaceae</taxon>
        <taxon>Ramlibacter</taxon>
    </lineage>
</organism>
<keyword evidence="8" id="KW-1185">Reference proteome</keyword>
<dbReference type="Pfam" id="PF00271">
    <property type="entry name" value="Helicase_C"/>
    <property type="match status" value="1"/>
</dbReference>
<dbReference type="InterPro" id="IPR027417">
    <property type="entry name" value="P-loop_NTPase"/>
</dbReference>
<name>A0ABS1JUI7_9BURK</name>
<dbReference type="InterPro" id="IPR001650">
    <property type="entry name" value="Helicase_C-like"/>
</dbReference>
<keyword evidence="3" id="KW-0238">DNA-binding</keyword>
<dbReference type="InterPro" id="IPR011545">
    <property type="entry name" value="DEAD/DEAH_box_helicase_dom"/>
</dbReference>
<dbReference type="PROSITE" id="PS51192">
    <property type="entry name" value="HELICASE_ATP_BIND_1"/>
    <property type="match status" value="1"/>
</dbReference>
<dbReference type="Gene3D" id="3.40.50.300">
    <property type="entry name" value="P-loop containing nucleotide triphosphate hydrolases"/>
    <property type="match status" value="2"/>
</dbReference>
<evidence type="ECO:0000313" key="7">
    <source>
        <dbReference type="EMBL" id="MBL0427960.1"/>
    </source>
</evidence>
<feature type="domain" description="Helicase ATP-binding" evidence="5">
    <location>
        <begin position="151"/>
        <end position="329"/>
    </location>
</feature>
<evidence type="ECO:0000256" key="3">
    <source>
        <dbReference type="ARBA" id="ARBA00023125"/>
    </source>
</evidence>
<sequence>MIVSHILGHLLQFGQVPAWYAASDFAGPGGHAIRRLVAAMRAGASGPDWAVLVRQCLRRLPDSERVLVKRLNGTTEALLRDVDVRQEFDGTLVAEPYRPDWVAELGDQALDRPRAEAADAAPPVAGEPWLRHLLGKSAWKSHAQREATWQALNAPVNSTLLVGLPTGSGKSLVYQCCAAFETGLTVLVVPTIALGIDQLAAVRELPFAQAYEPMFYTSDQDAQAVLEAVQSRRCRLLITSPEAIVAGRLAGPLRSHAQDGFLRRLVVDEAHLIESWGADFRVEFQLLGAVLREWRALAPSGVRVLLLSATFSPSTPPMLRDMFAGGDVAWEAHIVQRLRPEIHYFAVPDWVHPEEQVQRVSEALRRLPRPAILYVTEIDSAREWGEHFRSAGFVRFRVFHGDTRGPERQAIMKAWRNDELDLVVATSAFGMGVDKPDVKAVVHACFPEGIDRFYQEVGRGGRDGEPCVSLLVPKRRDERIARTMGPTLLKDAEKVNGRWRAMWHSRETVADADDRSTVKFRIRTDVQPEHRFGRQSFSENERWNKRLLLMMDRAGLIRIESLGWERRQEDADSVKWAVVRPFTSTLQMESGLSEMLTEMRAREILSIQRSVDALVRYFHRERAVCRELRTHYGPETSRSCGSCALCRSHRERPAGMGSLELDEELTVTSPAVQVVQAPALSDPNSRSELVRALRQVLQSHRVDRFLMGSVNRPALEALLEHADDGARPYRIDELGQKPTPHVRPHEAVVVLHVGTIDEGAGIYNRRGRWVAHWLLGGTIEHIPGRWPFLHEYGALAYPGVDGLSQWLNRSDVCT</sequence>
<dbReference type="GO" id="GO:0004386">
    <property type="term" value="F:helicase activity"/>
    <property type="evidence" value="ECO:0007669"/>
    <property type="project" value="UniProtKB-KW"/>
</dbReference>
<dbReference type="PROSITE" id="PS51194">
    <property type="entry name" value="HELICASE_CTER"/>
    <property type="match status" value="1"/>
</dbReference>
<dbReference type="InterPro" id="IPR014001">
    <property type="entry name" value="Helicase_ATP-bd"/>
</dbReference>
<dbReference type="Pfam" id="PF00270">
    <property type="entry name" value="DEAD"/>
    <property type="match status" value="1"/>
</dbReference>
<dbReference type="SMART" id="SM00490">
    <property type="entry name" value="HELICc"/>
    <property type="match status" value="1"/>
</dbReference>
<evidence type="ECO:0000256" key="4">
    <source>
        <dbReference type="ARBA" id="ARBA00023235"/>
    </source>
</evidence>
<dbReference type="Proteomes" id="UP000622707">
    <property type="component" value="Unassembled WGS sequence"/>
</dbReference>
<dbReference type="PANTHER" id="PTHR13710:SF153">
    <property type="entry name" value="RECQ-LIKE DNA HELICASE BLM"/>
    <property type="match status" value="1"/>
</dbReference>
<keyword evidence="4" id="KW-0413">Isomerase</keyword>
<evidence type="ECO:0000256" key="2">
    <source>
        <dbReference type="ARBA" id="ARBA00022840"/>
    </source>
</evidence>
<evidence type="ECO:0000256" key="1">
    <source>
        <dbReference type="ARBA" id="ARBA00022741"/>
    </source>
</evidence>
<keyword evidence="7" id="KW-0378">Hydrolase</keyword>
<dbReference type="RefSeq" id="WP_201692590.1">
    <property type="nucleotide sequence ID" value="NZ_JAEQND010000014.1"/>
</dbReference>
<accession>A0ABS1JUI7</accession>
<evidence type="ECO:0000259" key="5">
    <source>
        <dbReference type="PROSITE" id="PS51192"/>
    </source>
</evidence>
<keyword evidence="2" id="KW-0067">ATP-binding</keyword>
<evidence type="ECO:0000259" key="6">
    <source>
        <dbReference type="PROSITE" id="PS51194"/>
    </source>
</evidence>
<comment type="caution">
    <text evidence="7">The sequence shown here is derived from an EMBL/GenBank/DDBJ whole genome shotgun (WGS) entry which is preliminary data.</text>
</comment>
<keyword evidence="1" id="KW-0547">Nucleotide-binding</keyword>
<gene>
    <name evidence="7" type="ORF">JI746_22830</name>
</gene>
<keyword evidence="7" id="KW-0347">Helicase</keyword>
<proteinExistence type="predicted"/>
<dbReference type="PANTHER" id="PTHR13710">
    <property type="entry name" value="DNA HELICASE RECQ FAMILY MEMBER"/>
    <property type="match status" value="1"/>
</dbReference>
<reference evidence="7 8" key="1">
    <citation type="journal article" date="2017" name="Int. J. Syst. Evol. Microbiol.">
        <title>Ramlibacter alkalitolerans sp. nov., alkali-tolerant bacterium isolated from soil of ginseng.</title>
        <authorList>
            <person name="Lee D.H."/>
            <person name="Cha C.J."/>
        </authorList>
    </citation>
    <scope>NUCLEOTIDE SEQUENCE [LARGE SCALE GENOMIC DNA]</scope>
    <source>
        <strain evidence="7 8">KACC 19305</strain>
    </source>
</reference>